<dbReference type="InterPro" id="IPR037027">
    <property type="entry name" value="YqgF/RNaseH-like_dom_sf"/>
</dbReference>
<dbReference type="GO" id="GO:0034728">
    <property type="term" value="P:nucleosome organization"/>
    <property type="evidence" value="ECO:0007669"/>
    <property type="project" value="TreeGrafter"/>
</dbReference>
<dbReference type="InterPro" id="IPR041692">
    <property type="entry name" value="HHH_9"/>
</dbReference>
<sequence length="1507" mass="174248">MDFIERQAEESEGEGSSSSSSSTEQDQPKAKKRKLQKEKKKKSKRVVESDDEDEEEDDDEQGAEEMKGFIADEEEEEEDADDDKSEKSEKLEDEEDELDDDDIDLIQENLGNRKEKKQRIIQPEDSDEDVDDRTAIQKKLFGEGDDGEGPSSPRERDLSGEESDRERYSDSEQSEDNFIVNEDGGRHTHRHHRRRDGNMPEGALDEARDVFGVEDFNFDEFYDEDEEPVDEDDEDQEDLMDDEGEGEARVRRVRAKEKTSTLLDAMEPSELERGFMAPADKKIQLEDKPERFQLRKSPVTEADDLELELESKWIYYHAFCAASISTQKSNYLAYVSNYQGDDRSQGEDEARETIKEALKFMRNHLFEVPFIAFYRKELVSSVLPINDLWKVYEWDEKWCHLQNRKKKLVELMKRMQYYQTESLQNYRRVISDVDIIEVQNADSIDAVSDLSAQFHLYYGSEVNRMLDWEAAQKDIDEGGDGTNVHGTRFRQSTRNDRYQLCVDNGIGEMVARFGITARQLAENLDWKKHDVEQDPVAPKVAAADYTSSSFPTPEAVIAGAIYMMARELSREPAARERIRQVYRENAKLYVRPTQKGREHLDETSPVWSRRYIRGKPVSLLEEEEFLYYHQAKKAEHLDVKFVFEKDADNDVVLRVLSDALLSEQPYRVDEYSEVVEEWNSIREKATRMAIDEMLLPFLEGEMEQKLLDEAKQSVIYKCGRAMYSRLEPAAFHPSEEQLEDEDDDVTRQGEVRVMAIAYSPDMDEASFGVLVDQDGAVIDYCRMVHFLKRTGGYGPQGQLKSESMNFFKKFVERRRPHVIGLCGENLDAIRLRRDVEECLSNMVAEGELSRAPPVYIMDNEAAKVYMLSKSAMSEHSGYPPTLLQAISLARLLLDPLWEYAHLWNADEDIFCLGFHPLQSEISKEELSNVLARELINRVNEVGVDVNRCLEHPHTANLLQFVCGLGPRKATHLLKMLKQHDHLLESRTKLVTLCRMGPKVFMNCAGFIKIDTTRVAEKTDAYVEVLDGSRVHPETYEWARKMAVDALEVDDSADPTTALEEILQAPDRLKDLDLDAFAEELKRQGFGEKKATLYDISAELNHRYKDQRRPFIPLSDQELFTLLTKESKTSLVEEKRVCGVVTGVQFKKIPEDQRQAYISGQEHMQRIQESEYWECSFCRMPIISNKLYEHLQIRDSRKGGCPGIPVGIRVRLDNGISGFIPNKMISDKPESFKNPLERVKMNQPIYCRIIKLEPEKFSCLLSCRSSDLNKEPAANHDQYWDHDAEKEDIEKDRGAKIQKAECNFTHRQIVHPQFHNVSYREAQRMLGSKDTGDIVIRPSAKSNNRLTISWKITDGVVGNIDVEEHDKDDPTELGRRLTILGEEFDDLDEAIARFLYPMADLCRDVMSHKYYMDGTFSEERDKVEQKLRDEKRASPSRIPYTLTASRTYPAKFVLSYLARVKPCHEYISVTSEGLKFRQKFFPSLDQLLAWFKVHFREPPPGLNMQHRR</sequence>
<dbReference type="SUPFAM" id="SSF53098">
    <property type="entry name" value="Ribonuclease H-like"/>
    <property type="match status" value="1"/>
</dbReference>
<dbReference type="InterPro" id="IPR036860">
    <property type="entry name" value="SH2_dom_sf"/>
</dbReference>
<feature type="compositionally biased region" description="Acidic residues" evidence="6">
    <location>
        <begin position="216"/>
        <end position="245"/>
    </location>
</feature>
<feature type="compositionally biased region" description="Basic residues" evidence="6">
    <location>
        <begin position="30"/>
        <end position="44"/>
    </location>
</feature>
<dbReference type="PIRSF" id="PIRSF036947">
    <property type="entry name" value="Spt6"/>
    <property type="match status" value="1"/>
</dbReference>
<keyword evidence="4 5" id="KW-0539">Nucleus</keyword>
<dbReference type="InterPro" id="IPR042066">
    <property type="entry name" value="Spt6_death-like"/>
</dbReference>
<dbReference type="GO" id="GO:0031491">
    <property type="term" value="F:nucleosome binding"/>
    <property type="evidence" value="ECO:0007669"/>
    <property type="project" value="TreeGrafter"/>
</dbReference>
<evidence type="ECO:0000256" key="5">
    <source>
        <dbReference type="PIRNR" id="PIRNR036947"/>
    </source>
</evidence>
<dbReference type="SUPFAM" id="SSF50249">
    <property type="entry name" value="Nucleic acid-binding proteins"/>
    <property type="match status" value="1"/>
</dbReference>
<dbReference type="CDD" id="cd09928">
    <property type="entry name" value="SH2_Cterm_SPT6_like"/>
    <property type="match status" value="1"/>
</dbReference>
<dbReference type="GO" id="GO:0003677">
    <property type="term" value="F:DNA binding"/>
    <property type="evidence" value="ECO:0007669"/>
    <property type="project" value="InterPro"/>
</dbReference>
<dbReference type="STRING" id="53326.A0A016SYJ3"/>
<dbReference type="InterPro" id="IPR003029">
    <property type="entry name" value="S1_domain"/>
</dbReference>
<dbReference type="Pfam" id="PF14639">
    <property type="entry name" value="YqgF"/>
    <property type="match status" value="1"/>
</dbReference>
<dbReference type="FunFam" id="1.10.10.2740:FF:000002">
    <property type="entry name" value="Transcription elongation factor Spt6"/>
    <property type="match status" value="1"/>
</dbReference>
<dbReference type="InterPro" id="IPR028088">
    <property type="entry name" value="Spt6_HTH_DNA-bd_dom"/>
</dbReference>
<comment type="subunit">
    <text evidence="5">Interacts with glp-1 and lin-12.</text>
</comment>
<dbReference type="Pfam" id="PF14641">
    <property type="entry name" value="HTH_44"/>
    <property type="match status" value="1"/>
</dbReference>
<dbReference type="PANTHER" id="PTHR10145">
    <property type="entry name" value="TRANSCRIPTION ELONGATION FACTOR SPT6"/>
    <property type="match status" value="1"/>
</dbReference>
<dbReference type="InterPro" id="IPR023319">
    <property type="entry name" value="Tex-like_HTH_dom_sf"/>
</dbReference>
<dbReference type="Gene3D" id="1.10.150.850">
    <property type="entry name" value="Spt6, helix-hairpin-helix domain"/>
    <property type="match status" value="1"/>
</dbReference>
<evidence type="ECO:0000313" key="9">
    <source>
        <dbReference type="Proteomes" id="UP000024635"/>
    </source>
</evidence>
<comment type="function">
    <text evidence="5">Histone H3-H4 chaperone that plays a role in maintenance of chromatin structure during RNA polymerase II transcription elongation.</text>
</comment>
<dbReference type="Gene3D" id="2.40.50.140">
    <property type="entry name" value="Nucleic acid-binding proteins"/>
    <property type="match status" value="1"/>
</dbReference>
<dbReference type="PROSITE" id="PS50126">
    <property type="entry name" value="S1"/>
    <property type="match status" value="1"/>
</dbReference>
<comment type="caution">
    <text evidence="8">The sequence shown here is derived from an EMBL/GenBank/DDBJ whole genome shotgun (WGS) entry which is preliminary data.</text>
</comment>
<dbReference type="SUPFAM" id="SSF158832">
    <property type="entry name" value="Tex N-terminal region-like"/>
    <property type="match status" value="1"/>
</dbReference>
<feature type="compositionally biased region" description="Basic and acidic residues" evidence="6">
    <location>
        <begin position="153"/>
        <end position="170"/>
    </location>
</feature>
<dbReference type="InterPro" id="IPR032706">
    <property type="entry name" value="Spt6_HHH"/>
</dbReference>
<dbReference type="SUPFAM" id="SSF55550">
    <property type="entry name" value="SH2 domain"/>
    <property type="match status" value="1"/>
</dbReference>
<feature type="compositionally biased region" description="Acidic residues" evidence="6">
    <location>
        <begin position="49"/>
        <end position="63"/>
    </location>
</feature>
<dbReference type="EMBL" id="JARK01001495">
    <property type="protein sequence ID" value="EYB95515.1"/>
    <property type="molecule type" value="Genomic_DNA"/>
</dbReference>
<comment type="subcellular location">
    <subcellularLocation>
        <location evidence="1 5">Nucleus</location>
    </subcellularLocation>
</comment>
<keyword evidence="3 5" id="KW-0804">Transcription</keyword>
<feature type="compositionally biased region" description="Acidic residues" evidence="6">
    <location>
        <begin position="91"/>
        <end position="105"/>
    </location>
</feature>
<proteinExistence type="inferred from homology"/>
<evidence type="ECO:0000256" key="4">
    <source>
        <dbReference type="ARBA" id="ARBA00023242"/>
    </source>
</evidence>
<evidence type="ECO:0000256" key="2">
    <source>
        <dbReference type="ARBA" id="ARBA00009253"/>
    </source>
</evidence>
<dbReference type="InterPro" id="IPR035420">
    <property type="entry name" value="Spt6_SH2"/>
</dbReference>
<dbReference type="InterPro" id="IPR023323">
    <property type="entry name" value="Tex-like_dom_sf"/>
</dbReference>
<dbReference type="Gene3D" id="1.10.10.650">
    <property type="entry name" value="RuvA domain 2-like"/>
    <property type="match status" value="1"/>
</dbReference>
<accession>A0A016SYJ3</accession>
<evidence type="ECO:0000256" key="3">
    <source>
        <dbReference type="ARBA" id="ARBA00023163"/>
    </source>
</evidence>
<feature type="compositionally biased region" description="Acidic residues" evidence="6">
    <location>
        <begin position="71"/>
        <end position="83"/>
    </location>
</feature>
<dbReference type="Proteomes" id="UP000024635">
    <property type="component" value="Unassembled WGS sequence"/>
</dbReference>
<dbReference type="FunFam" id="1.10.10.650:FF:000002">
    <property type="entry name" value="Transcription elongation factor spt6"/>
    <property type="match status" value="1"/>
</dbReference>
<dbReference type="OrthoDB" id="343921at2759"/>
<gene>
    <name evidence="8" type="primary">Acey_s0159.g3309</name>
    <name evidence="8" type="synonym">Acey-emb-5</name>
    <name evidence="8" type="ORF">Y032_0159g3309</name>
</gene>
<dbReference type="Pfam" id="PF14632">
    <property type="entry name" value="SPT6_acidic"/>
    <property type="match status" value="1"/>
</dbReference>
<dbReference type="InterPro" id="IPR035019">
    <property type="entry name" value="Spt6_SH2_N"/>
</dbReference>
<dbReference type="CDD" id="cd09918">
    <property type="entry name" value="SH2_Nterm_SPT6_like"/>
    <property type="match status" value="1"/>
</dbReference>
<dbReference type="Pfam" id="PF14635">
    <property type="entry name" value="HHH_7"/>
    <property type="match status" value="1"/>
</dbReference>
<evidence type="ECO:0000256" key="6">
    <source>
        <dbReference type="SAM" id="MobiDB-lite"/>
    </source>
</evidence>
<dbReference type="InterPro" id="IPR028083">
    <property type="entry name" value="Spt6_acidic_N_dom"/>
</dbReference>
<name>A0A016SYJ3_9BILA</name>
<dbReference type="Gene3D" id="1.10.10.2740">
    <property type="entry name" value="Spt6, Death-like domain"/>
    <property type="match status" value="1"/>
</dbReference>
<dbReference type="Pfam" id="PF00575">
    <property type="entry name" value="S1"/>
    <property type="match status" value="1"/>
</dbReference>
<dbReference type="FunFam" id="1.10.150.850:FF:000004">
    <property type="entry name" value="Transcription elongation factor SPT6"/>
    <property type="match status" value="1"/>
</dbReference>
<dbReference type="InterPro" id="IPR006641">
    <property type="entry name" value="YqgF/RNaseH-like_dom"/>
</dbReference>
<dbReference type="Gene3D" id="3.30.505.10">
    <property type="entry name" value="SH2 domain"/>
    <property type="match status" value="2"/>
</dbReference>
<protein>
    <recommendedName>
        <fullName evidence="5">Suppressor of Ty 6 homolog</fullName>
    </recommendedName>
</protein>
<dbReference type="PANTHER" id="PTHR10145:SF6">
    <property type="entry name" value="TRANSCRIPTION ELONGATION FACTOR SPT6"/>
    <property type="match status" value="1"/>
</dbReference>
<dbReference type="InterPro" id="IPR012337">
    <property type="entry name" value="RNaseH-like_sf"/>
</dbReference>
<dbReference type="FunFam" id="2.40.50.140:FF:000494">
    <property type="entry name" value="Suppressor of Ty 6 homolog"/>
    <property type="match status" value="1"/>
</dbReference>
<dbReference type="CDD" id="cd00164">
    <property type="entry name" value="S1_like"/>
    <property type="match status" value="1"/>
</dbReference>
<dbReference type="Pfam" id="PF17674">
    <property type="entry name" value="HHH_9"/>
    <property type="match status" value="1"/>
</dbReference>
<dbReference type="Gene3D" id="1.10.3500.10">
    <property type="entry name" value="Tex N-terminal region-like"/>
    <property type="match status" value="1"/>
</dbReference>
<dbReference type="InterPro" id="IPR017072">
    <property type="entry name" value="TF_Spt6"/>
</dbReference>
<dbReference type="InterPro" id="IPR012340">
    <property type="entry name" value="NA-bd_OB-fold"/>
</dbReference>
<keyword evidence="9" id="KW-1185">Reference proteome</keyword>
<dbReference type="InterPro" id="IPR035018">
    <property type="entry name" value="Spt6_SH2_C"/>
</dbReference>
<evidence type="ECO:0000256" key="1">
    <source>
        <dbReference type="ARBA" id="ARBA00004123"/>
    </source>
</evidence>
<dbReference type="Pfam" id="PF14633">
    <property type="entry name" value="SH2_2"/>
    <property type="match status" value="1"/>
</dbReference>
<dbReference type="InterPro" id="IPR010994">
    <property type="entry name" value="RuvA_2-like"/>
</dbReference>
<dbReference type="GO" id="GO:0008023">
    <property type="term" value="C:transcription elongation factor complex"/>
    <property type="evidence" value="ECO:0007669"/>
    <property type="project" value="TreeGrafter"/>
</dbReference>
<feature type="domain" description="S1 motif" evidence="7">
    <location>
        <begin position="1184"/>
        <end position="1263"/>
    </location>
</feature>
<evidence type="ECO:0000313" key="8">
    <source>
        <dbReference type="EMBL" id="EYB95515.1"/>
    </source>
</evidence>
<comment type="similarity">
    <text evidence="2 5">Belongs to the SPT6 family.</text>
</comment>
<organism evidence="8 9">
    <name type="scientific">Ancylostoma ceylanicum</name>
    <dbReference type="NCBI Taxonomy" id="53326"/>
    <lineage>
        <taxon>Eukaryota</taxon>
        <taxon>Metazoa</taxon>
        <taxon>Ecdysozoa</taxon>
        <taxon>Nematoda</taxon>
        <taxon>Chromadorea</taxon>
        <taxon>Rhabditida</taxon>
        <taxon>Rhabditina</taxon>
        <taxon>Rhabditomorpha</taxon>
        <taxon>Strongyloidea</taxon>
        <taxon>Ancylostomatidae</taxon>
        <taxon>Ancylostomatinae</taxon>
        <taxon>Ancylostoma</taxon>
    </lineage>
</organism>
<reference evidence="9" key="1">
    <citation type="journal article" date="2015" name="Nat. Genet.">
        <title>The genome and transcriptome of the zoonotic hookworm Ancylostoma ceylanicum identify infection-specific gene families.</title>
        <authorList>
            <person name="Schwarz E.M."/>
            <person name="Hu Y."/>
            <person name="Antoshechkin I."/>
            <person name="Miller M.M."/>
            <person name="Sternberg P.W."/>
            <person name="Aroian R.V."/>
        </authorList>
    </citation>
    <scope>NUCLEOTIDE SEQUENCE</scope>
    <source>
        <strain evidence="9">HY135</strain>
    </source>
</reference>
<dbReference type="SUPFAM" id="SSF47781">
    <property type="entry name" value="RuvA domain 2-like"/>
    <property type="match status" value="2"/>
</dbReference>
<dbReference type="InterPro" id="IPR028231">
    <property type="entry name" value="Spt6_YqgF"/>
</dbReference>
<evidence type="ECO:0000259" key="7">
    <source>
        <dbReference type="PROSITE" id="PS50126"/>
    </source>
</evidence>
<dbReference type="Gene3D" id="3.30.420.140">
    <property type="entry name" value="YqgF/RNase H-like domain"/>
    <property type="match status" value="1"/>
</dbReference>
<feature type="region of interest" description="Disordered" evidence="6">
    <location>
        <begin position="1"/>
        <end position="250"/>
    </location>
</feature>
<dbReference type="SMART" id="SM00732">
    <property type="entry name" value="YqgFc"/>
    <property type="match status" value="1"/>
</dbReference>
<dbReference type="SMART" id="SM00252">
    <property type="entry name" value="SH2"/>
    <property type="match status" value="1"/>
</dbReference>
<dbReference type="InterPro" id="IPR000980">
    <property type="entry name" value="SH2"/>
</dbReference>
<dbReference type="GO" id="GO:0140673">
    <property type="term" value="P:transcription elongation-coupled chromatin remodeling"/>
    <property type="evidence" value="ECO:0007669"/>
    <property type="project" value="InterPro"/>
</dbReference>
<dbReference type="GO" id="GO:0042393">
    <property type="term" value="F:histone binding"/>
    <property type="evidence" value="ECO:0007669"/>
    <property type="project" value="TreeGrafter"/>
</dbReference>